<comment type="caution">
    <text evidence="4">The sequence shown here is derived from an EMBL/GenBank/DDBJ whole genome shotgun (WGS) entry which is preliminary data.</text>
</comment>
<protein>
    <recommendedName>
        <fullName evidence="3">Toxin</fullName>
    </recommendedName>
</protein>
<dbReference type="STRING" id="1328313.DS2_18673"/>
<dbReference type="Gene3D" id="3.30.2310.20">
    <property type="entry name" value="RelE-like"/>
    <property type="match status" value="1"/>
</dbReference>
<dbReference type="RefSeq" id="WP_035016569.1">
    <property type="nucleotide sequence ID" value="NZ_ARZY01000061.1"/>
</dbReference>
<name>W7QJ82_9ALTE</name>
<evidence type="ECO:0000256" key="3">
    <source>
        <dbReference type="PIRNR" id="PIRNR029218"/>
    </source>
</evidence>
<dbReference type="InterPro" id="IPR028344">
    <property type="entry name" value="ParE1/4"/>
</dbReference>
<dbReference type="PANTHER" id="PTHR33755">
    <property type="entry name" value="TOXIN PARE1-RELATED"/>
    <property type="match status" value="1"/>
</dbReference>
<dbReference type="PANTHER" id="PTHR33755:SF9">
    <property type="entry name" value="TOXIN PARE1"/>
    <property type="match status" value="1"/>
</dbReference>
<organism evidence="4 5">
    <name type="scientific">Catenovulum agarivorans DS-2</name>
    <dbReference type="NCBI Taxonomy" id="1328313"/>
    <lineage>
        <taxon>Bacteria</taxon>
        <taxon>Pseudomonadati</taxon>
        <taxon>Pseudomonadota</taxon>
        <taxon>Gammaproteobacteria</taxon>
        <taxon>Alteromonadales</taxon>
        <taxon>Alteromonadaceae</taxon>
        <taxon>Catenovulum</taxon>
    </lineage>
</organism>
<accession>W7QJ82</accession>
<proteinExistence type="inferred from homology"/>
<keyword evidence="2" id="KW-1277">Toxin-antitoxin system</keyword>
<dbReference type="InterPro" id="IPR007712">
    <property type="entry name" value="RelE/ParE_toxin"/>
</dbReference>
<dbReference type="InterPro" id="IPR051803">
    <property type="entry name" value="TA_system_RelE-like_toxin"/>
</dbReference>
<dbReference type="eggNOG" id="COG3668">
    <property type="taxonomic scope" value="Bacteria"/>
</dbReference>
<dbReference type="Pfam" id="PF05016">
    <property type="entry name" value="ParE_toxin"/>
    <property type="match status" value="1"/>
</dbReference>
<dbReference type="AlphaFoldDB" id="W7QJ82"/>
<dbReference type="InterPro" id="IPR035093">
    <property type="entry name" value="RelE/ParE_toxin_dom_sf"/>
</dbReference>
<evidence type="ECO:0000256" key="1">
    <source>
        <dbReference type="ARBA" id="ARBA00006226"/>
    </source>
</evidence>
<keyword evidence="5" id="KW-1185">Reference proteome</keyword>
<dbReference type="PIRSF" id="PIRSF029218">
    <property type="entry name" value="ParE"/>
    <property type="match status" value="1"/>
</dbReference>
<dbReference type="EMBL" id="ARZY01000061">
    <property type="protein sequence ID" value="EWH08193.1"/>
    <property type="molecule type" value="Genomic_DNA"/>
</dbReference>
<reference evidence="4 5" key="1">
    <citation type="journal article" date="2014" name="Genome Announc.">
        <title>Draft Genome Sequence of the Agar-Degrading Bacterium Catenovulum sp. Strain DS-2, Isolated from Intestines of Haliotis diversicolor.</title>
        <authorList>
            <person name="Shan D."/>
            <person name="Li X."/>
            <person name="Gu Z."/>
            <person name="Wei G."/>
            <person name="Gao Z."/>
            <person name="Shao Z."/>
        </authorList>
    </citation>
    <scope>NUCLEOTIDE SEQUENCE [LARGE SCALE GENOMIC DNA]</scope>
    <source>
        <strain evidence="4 5">DS-2</strain>
    </source>
</reference>
<comment type="similarity">
    <text evidence="1 3">Belongs to the RelE toxin family.</text>
</comment>
<gene>
    <name evidence="4" type="ORF">DS2_18673</name>
</gene>
<dbReference type="OrthoDB" id="516834at2"/>
<evidence type="ECO:0000313" key="4">
    <source>
        <dbReference type="EMBL" id="EWH08193.1"/>
    </source>
</evidence>
<evidence type="ECO:0000313" key="5">
    <source>
        <dbReference type="Proteomes" id="UP000019276"/>
    </source>
</evidence>
<sequence>MDYKITPRAKTDLQNIWTYTTKKWNENQADRYIKRLYDRFEWLTCHPHAGVVRDNIKAGYRSVSQDKHIIFYMVDREAEHVAIIGILHKSMDYIAHLG</sequence>
<evidence type="ECO:0000256" key="2">
    <source>
        <dbReference type="ARBA" id="ARBA00022649"/>
    </source>
</evidence>
<dbReference type="Proteomes" id="UP000019276">
    <property type="component" value="Unassembled WGS sequence"/>
</dbReference>